<comment type="caution">
    <text evidence="4">The sequence shown here is derived from an EMBL/GenBank/DDBJ whole genome shotgun (WGS) entry which is preliminary data.</text>
</comment>
<keyword evidence="1" id="KW-0539">Nucleus</keyword>
<dbReference type="InterPro" id="IPR036864">
    <property type="entry name" value="Zn2-C6_fun-type_DNA-bd_sf"/>
</dbReference>
<gene>
    <name evidence="4" type="ORF">PT974_11512</name>
</gene>
<dbReference type="InterPro" id="IPR001138">
    <property type="entry name" value="Zn2Cys6_DnaBD"/>
</dbReference>
<name>A0ABR0S5F4_9HYPO</name>
<dbReference type="PANTHER" id="PTHR38791">
    <property type="entry name" value="ZN(II)2CYS6 TRANSCRIPTION FACTOR (EUROFUNG)-RELATED-RELATED"/>
    <property type="match status" value="1"/>
</dbReference>
<dbReference type="Pfam" id="PF00172">
    <property type="entry name" value="Zn_clus"/>
    <property type="match status" value="1"/>
</dbReference>
<dbReference type="PANTHER" id="PTHR38791:SF11">
    <property type="entry name" value="ZN(II)2CYS6 TRANSCRIPTION FACTOR (EUROFUNG)"/>
    <property type="match status" value="1"/>
</dbReference>
<accession>A0ABR0S5F4</accession>
<organism evidence="4 5">
    <name type="scientific">Cladobotryum mycophilum</name>
    <dbReference type="NCBI Taxonomy" id="491253"/>
    <lineage>
        <taxon>Eukaryota</taxon>
        <taxon>Fungi</taxon>
        <taxon>Dikarya</taxon>
        <taxon>Ascomycota</taxon>
        <taxon>Pezizomycotina</taxon>
        <taxon>Sordariomycetes</taxon>
        <taxon>Hypocreomycetidae</taxon>
        <taxon>Hypocreales</taxon>
        <taxon>Hypocreaceae</taxon>
        <taxon>Cladobotryum</taxon>
    </lineage>
</organism>
<proteinExistence type="predicted"/>
<sequence>MPNTGRPSRDCHLCRQRRVKCDLGRPQCQRCIKYGAECPGYRDQQELVFRNADPTTIKKRKKRQQQSPPTTDDDHDPSPAPPESDISTPTLVADGDFLFTDPFLTNEFEINAHAGPSTALMLTRPLFEHWTNQSIPILLNVYDNLDFIKNIYRDQRDNGPLIWAAHLFSRTYVTNLRNPTARYKGSETETQKELGSYLGKTLSSVSHALTTPEGTKRDDVLATVWILASYELLVGSLSRMQPHSPWHLHTRGLYSILKSRGTAPLYTATGRTSFWPAYNMVQIQCLVTSTECPPETDEWFEVIEKSLYPGEGLTLYVSKFIAKFSAIQSRILGILRRRDFPLASSEFYTLFNGMIEAQQQLQDYIDSKVGDHVLDLYMVNLQHSACVKGYHIMQLLVNFLTHYAPCPIPLEQLREHRAFCLQQVHSAAEGILENMPQALGPLAKGKDKSPKVLFDALKVVWPLICIFIIPSGRPEHRLAAEGILVYIGKELGVRQALNTYPGDMLLPQEAQEPLGEHIRYGEGDCWH</sequence>
<dbReference type="SUPFAM" id="SSF57701">
    <property type="entry name" value="Zn2/Cys6 DNA-binding domain"/>
    <property type="match status" value="1"/>
</dbReference>
<feature type="region of interest" description="Disordered" evidence="2">
    <location>
        <begin position="49"/>
        <end position="89"/>
    </location>
</feature>
<dbReference type="Gene3D" id="4.10.240.10">
    <property type="entry name" value="Zn(2)-C6 fungal-type DNA-binding domain"/>
    <property type="match status" value="1"/>
</dbReference>
<dbReference type="CDD" id="cd00067">
    <property type="entry name" value="GAL4"/>
    <property type="match status" value="1"/>
</dbReference>
<evidence type="ECO:0000256" key="2">
    <source>
        <dbReference type="SAM" id="MobiDB-lite"/>
    </source>
</evidence>
<reference evidence="4 5" key="1">
    <citation type="submission" date="2024-01" db="EMBL/GenBank/DDBJ databases">
        <title>Complete genome of Cladobotryum mycophilum ATHUM6906.</title>
        <authorList>
            <person name="Christinaki A.C."/>
            <person name="Myridakis A.I."/>
            <person name="Kouvelis V.N."/>
        </authorList>
    </citation>
    <scope>NUCLEOTIDE SEQUENCE [LARGE SCALE GENOMIC DNA]</scope>
    <source>
        <strain evidence="4 5">ATHUM6906</strain>
    </source>
</reference>
<dbReference type="Proteomes" id="UP001338125">
    <property type="component" value="Unassembled WGS sequence"/>
</dbReference>
<protein>
    <recommendedName>
        <fullName evidence="3">Zn(2)-C6 fungal-type domain-containing protein</fullName>
    </recommendedName>
</protein>
<dbReference type="SMART" id="SM00066">
    <property type="entry name" value="GAL4"/>
    <property type="match status" value="1"/>
</dbReference>
<evidence type="ECO:0000256" key="1">
    <source>
        <dbReference type="ARBA" id="ARBA00023242"/>
    </source>
</evidence>
<dbReference type="InterPro" id="IPR053175">
    <property type="entry name" value="DHMBA_Reg_Transcription_Factor"/>
</dbReference>
<feature type="domain" description="Zn(2)-C6 fungal-type" evidence="3">
    <location>
        <begin position="10"/>
        <end position="38"/>
    </location>
</feature>
<evidence type="ECO:0000313" key="4">
    <source>
        <dbReference type="EMBL" id="KAK5987385.1"/>
    </source>
</evidence>
<dbReference type="EMBL" id="JAVFKD010000016">
    <property type="protein sequence ID" value="KAK5987385.1"/>
    <property type="molecule type" value="Genomic_DNA"/>
</dbReference>
<dbReference type="PROSITE" id="PS50048">
    <property type="entry name" value="ZN2_CY6_FUNGAL_2"/>
    <property type="match status" value="1"/>
</dbReference>
<keyword evidence="5" id="KW-1185">Reference proteome</keyword>
<evidence type="ECO:0000313" key="5">
    <source>
        <dbReference type="Proteomes" id="UP001338125"/>
    </source>
</evidence>
<evidence type="ECO:0000259" key="3">
    <source>
        <dbReference type="PROSITE" id="PS50048"/>
    </source>
</evidence>